<reference evidence="2 3" key="1">
    <citation type="journal article" date="2017" name="Genome Biol. Evol.">
        <title>Phytophthora megakarya and P. palmivora, closely related causal agents of cacao black pod rot, underwent increases in genome sizes and gene numbers by different mechanisms.</title>
        <authorList>
            <person name="Ali S.S."/>
            <person name="Shao J."/>
            <person name="Lary D.J."/>
            <person name="Kronmiller B."/>
            <person name="Shen D."/>
            <person name="Strem M.D."/>
            <person name="Amoako-Attah I."/>
            <person name="Akrofi A.Y."/>
            <person name="Begoude B.A."/>
            <person name="Ten Hoopen G.M."/>
            <person name="Coulibaly K."/>
            <person name="Kebe B.I."/>
            <person name="Melnick R.L."/>
            <person name="Guiltinan M.J."/>
            <person name="Tyler B.M."/>
            <person name="Meinhardt L.W."/>
            <person name="Bailey B.A."/>
        </authorList>
    </citation>
    <scope>NUCLEOTIDE SEQUENCE [LARGE SCALE GENOMIC DNA]</scope>
    <source>
        <strain evidence="3">sbr112.9</strain>
    </source>
</reference>
<dbReference type="Pfam" id="PF17921">
    <property type="entry name" value="Integrase_H2C2"/>
    <property type="match status" value="1"/>
</dbReference>
<dbReference type="InterPro" id="IPR041588">
    <property type="entry name" value="Integrase_H2C2"/>
</dbReference>
<sequence length="161" mass="18326">MFVDKIMYEVIHCHDGELDWLLQHHLPECTHLCQGDIEKEQRRELAERDLTGTPPTCSWNTVINLYVTDSGKVWIPSNSVDLQQRLCVVAHACLSGHLGAGTTERMLAEKFEWPTLRDDIRKFVGRCLHCMVVGDQVIPHPFGEALHASAPNEVLHLTSYR</sequence>
<dbReference type="OrthoDB" id="88547at2759"/>
<name>A0A2P4XH37_9STRA</name>
<dbReference type="AlphaFoldDB" id="A0A2P4XH37"/>
<proteinExistence type="predicted"/>
<protein>
    <submittedName>
        <fullName evidence="2">Retrotransposon protein</fullName>
    </submittedName>
</protein>
<evidence type="ECO:0000259" key="1">
    <source>
        <dbReference type="Pfam" id="PF17921"/>
    </source>
</evidence>
<dbReference type="Proteomes" id="UP000237271">
    <property type="component" value="Unassembled WGS sequence"/>
</dbReference>
<dbReference type="EMBL" id="NCKW01011048">
    <property type="protein sequence ID" value="POM64853.1"/>
    <property type="molecule type" value="Genomic_DNA"/>
</dbReference>
<keyword evidence="3" id="KW-1185">Reference proteome</keyword>
<comment type="caution">
    <text evidence="2">The sequence shown here is derived from an EMBL/GenBank/DDBJ whole genome shotgun (WGS) entry which is preliminary data.</text>
</comment>
<organism evidence="2 3">
    <name type="scientific">Phytophthora palmivora</name>
    <dbReference type="NCBI Taxonomy" id="4796"/>
    <lineage>
        <taxon>Eukaryota</taxon>
        <taxon>Sar</taxon>
        <taxon>Stramenopiles</taxon>
        <taxon>Oomycota</taxon>
        <taxon>Peronosporomycetes</taxon>
        <taxon>Peronosporales</taxon>
        <taxon>Peronosporaceae</taxon>
        <taxon>Phytophthora</taxon>
    </lineage>
</organism>
<evidence type="ECO:0000313" key="2">
    <source>
        <dbReference type="EMBL" id="POM64853.1"/>
    </source>
</evidence>
<accession>A0A2P4XH37</accession>
<gene>
    <name evidence="2" type="ORF">PHPALM_19573</name>
</gene>
<dbReference type="Gene3D" id="1.10.340.70">
    <property type="match status" value="1"/>
</dbReference>
<feature type="domain" description="Integrase zinc-binding" evidence="1">
    <location>
        <begin position="81"/>
        <end position="131"/>
    </location>
</feature>
<evidence type="ECO:0000313" key="3">
    <source>
        <dbReference type="Proteomes" id="UP000237271"/>
    </source>
</evidence>